<dbReference type="RefSeq" id="WP_159185032.1">
    <property type="nucleotide sequence ID" value="NZ_JACVJL010000129.1"/>
</dbReference>
<dbReference type="AlphaFoldDB" id="A0A9Q2KU95"/>
<dbReference type="Gene3D" id="3.40.50.720">
    <property type="entry name" value="NAD(P)-binding Rossmann-like Domain"/>
    <property type="match status" value="1"/>
</dbReference>
<protein>
    <submittedName>
        <fullName evidence="1">Ornithine cyclodeaminase</fullName>
    </submittedName>
</protein>
<dbReference type="Pfam" id="PF02423">
    <property type="entry name" value="OCD_Mu_crystall"/>
    <property type="match status" value="1"/>
</dbReference>
<dbReference type="SUPFAM" id="SSF51735">
    <property type="entry name" value="NAD(P)-binding Rossmann-fold domains"/>
    <property type="match status" value="1"/>
</dbReference>
<dbReference type="EMBL" id="JACVKN010000008">
    <property type="protein sequence ID" value="MBK2064334.1"/>
    <property type="molecule type" value="Genomic_DNA"/>
</dbReference>
<name>A0A9Q2KU95_9GAMM</name>
<gene>
    <name evidence="1" type="ORF">IB647_00515</name>
</gene>
<dbReference type="InterPro" id="IPR003462">
    <property type="entry name" value="ODC_Mu_crystall"/>
</dbReference>
<evidence type="ECO:0000313" key="2">
    <source>
        <dbReference type="Proteomes" id="UP000701999"/>
    </source>
</evidence>
<dbReference type="InterPro" id="IPR023401">
    <property type="entry name" value="ODC_N"/>
</dbReference>
<dbReference type="InterPro" id="IPR036291">
    <property type="entry name" value="NAD(P)-bd_dom_sf"/>
</dbReference>
<comment type="caution">
    <text evidence="1">The sequence shown here is derived from an EMBL/GenBank/DDBJ whole genome shotgun (WGS) entry which is preliminary data.</text>
</comment>
<dbReference type="GeneID" id="93256057"/>
<sequence>MRILSVQDMAKIVQKHGFDNFIRDLVEYTKQDFIRWQEFDKSPRYAAHVPGGVLELMPTADNELFTYKCVNGHPANPFEGKQTVVATGQLNEIKHGYPLLISEMTVLTALRTAAATVLATDYLARKDSKTMALIGTGAQSEFQTLAHKLIRPIQTVRYFDTDPEAMKKYANNMKDVDLEIIACDSAKEACEGADIIVVCTACKLHAIVIENDWVKEGVHISGLGGDCPGKTELDMDILFRGKVVVEYKEQSMIEGEIQNLSPQDVEQVLHAEVWEILTGKKKGRENDKEITIYDSVGFAIEDFSALRLTLDLAEKYDIGSQMDMVPPIKDPKNLFSVLKARLYSQCL</sequence>
<accession>A0A9Q2KU95</accession>
<proteinExistence type="predicted"/>
<reference evidence="1 2" key="1">
    <citation type="submission" date="2020-09" db="EMBL/GenBank/DDBJ databases">
        <title>Development of specific Francisella tularensis PCR assay based on in-depth characterization of family Francisellaceae.</title>
        <authorList>
            <person name="Ohrman C."/>
            <person name="Sahl J."/>
            <person name="Sjodin A."/>
            <person name="Uneklint I."/>
            <person name="Ballard R."/>
            <person name="Karlsson L."/>
            <person name="Mcdonough R."/>
            <person name="Sundell D."/>
            <person name="Soria K."/>
            <person name="Brindeflk B."/>
            <person name="Vallesi A."/>
            <person name="Ramirez-Paredes J.G."/>
            <person name="Colquhoun D."/>
            <person name="Myrtennas K."/>
            <person name="Birdsell D."/>
            <person name="Johansson A."/>
            <person name="Wagner D."/>
            <person name="Forsman M."/>
        </authorList>
    </citation>
    <scope>NUCLEOTIDE SEQUENCE [LARGE SCALE GENOMIC DNA]</scope>
    <source>
        <strain evidence="1 2">FSC1140</strain>
    </source>
</reference>
<organism evidence="1 2">
    <name type="scientific">Francisella noatunensis</name>
    <dbReference type="NCBI Taxonomy" id="657445"/>
    <lineage>
        <taxon>Bacteria</taxon>
        <taxon>Pseudomonadati</taxon>
        <taxon>Pseudomonadota</taxon>
        <taxon>Gammaproteobacteria</taxon>
        <taxon>Thiotrichales</taxon>
        <taxon>Francisellaceae</taxon>
        <taxon>Francisella</taxon>
    </lineage>
</organism>
<dbReference type="PANTHER" id="PTHR13812">
    <property type="entry name" value="KETIMINE REDUCTASE MU-CRYSTALLIN"/>
    <property type="match status" value="1"/>
</dbReference>
<dbReference type="Proteomes" id="UP000701999">
    <property type="component" value="Unassembled WGS sequence"/>
</dbReference>
<dbReference type="PANTHER" id="PTHR13812:SF19">
    <property type="entry name" value="KETIMINE REDUCTASE MU-CRYSTALLIN"/>
    <property type="match status" value="1"/>
</dbReference>
<keyword evidence="2" id="KW-1185">Reference proteome</keyword>
<dbReference type="NCBIfam" id="NF005762">
    <property type="entry name" value="PRK07589.1"/>
    <property type="match status" value="1"/>
</dbReference>
<evidence type="ECO:0000313" key="1">
    <source>
        <dbReference type="EMBL" id="MBK2064334.1"/>
    </source>
</evidence>
<dbReference type="Gene3D" id="3.30.1780.10">
    <property type="entry name" value="ornithine cyclodeaminase, domain 1"/>
    <property type="match status" value="1"/>
</dbReference>